<sequence>MRHWQTAKRWVRRGADHTKFVDLVAAALKLAAALVALYVAVRYGR</sequence>
<organism evidence="2 3">
    <name type="scientific">Thermomonospora umbrina</name>
    <dbReference type="NCBI Taxonomy" id="111806"/>
    <lineage>
        <taxon>Bacteria</taxon>
        <taxon>Bacillati</taxon>
        <taxon>Actinomycetota</taxon>
        <taxon>Actinomycetes</taxon>
        <taxon>Streptosporangiales</taxon>
        <taxon>Thermomonosporaceae</taxon>
        <taxon>Thermomonospora</taxon>
    </lineage>
</organism>
<gene>
    <name evidence="2" type="ORF">DFJ69_2461</name>
</gene>
<feature type="transmembrane region" description="Helical" evidence="1">
    <location>
        <begin position="20"/>
        <end position="41"/>
    </location>
</feature>
<accession>A0A3D9SM50</accession>
<comment type="caution">
    <text evidence="2">The sequence shown here is derived from an EMBL/GenBank/DDBJ whole genome shotgun (WGS) entry which is preliminary data.</text>
</comment>
<keyword evidence="1" id="KW-0812">Transmembrane</keyword>
<dbReference type="EMBL" id="QTTT01000001">
    <property type="protein sequence ID" value="REE97006.1"/>
    <property type="molecule type" value="Genomic_DNA"/>
</dbReference>
<proteinExistence type="predicted"/>
<dbReference type="Proteomes" id="UP000256661">
    <property type="component" value="Unassembled WGS sequence"/>
</dbReference>
<dbReference type="AlphaFoldDB" id="A0A3D9SM50"/>
<evidence type="ECO:0000313" key="2">
    <source>
        <dbReference type="EMBL" id="REE97006.1"/>
    </source>
</evidence>
<dbReference type="RefSeq" id="WP_170177622.1">
    <property type="nucleotide sequence ID" value="NZ_QTTT01000001.1"/>
</dbReference>
<reference evidence="2 3" key="1">
    <citation type="submission" date="2018-08" db="EMBL/GenBank/DDBJ databases">
        <title>Sequencing the genomes of 1000 actinobacteria strains.</title>
        <authorList>
            <person name="Klenk H.-P."/>
        </authorList>
    </citation>
    <scope>NUCLEOTIDE SEQUENCE [LARGE SCALE GENOMIC DNA]</scope>
    <source>
        <strain evidence="2 3">DSM 43927</strain>
    </source>
</reference>
<protein>
    <submittedName>
        <fullName evidence="2">Uncharacterized protein</fullName>
    </submittedName>
</protein>
<evidence type="ECO:0000313" key="3">
    <source>
        <dbReference type="Proteomes" id="UP000256661"/>
    </source>
</evidence>
<keyword evidence="3" id="KW-1185">Reference proteome</keyword>
<keyword evidence="1" id="KW-1133">Transmembrane helix</keyword>
<evidence type="ECO:0000256" key="1">
    <source>
        <dbReference type="SAM" id="Phobius"/>
    </source>
</evidence>
<name>A0A3D9SM50_9ACTN</name>
<keyword evidence="1" id="KW-0472">Membrane</keyword>